<organism evidence="6 7">
    <name type="scientific">Mycena belliarum</name>
    <dbReference type="NCBI Taxonomy" id="1033014"/>
    <lineage>
        <taxon>Eukaryota</taxon>
        <taxon>Fungi</taxon>
        <taxon>Dikarya</taxon>
        <taxon>Basidiomycota</taxon>
        <taxon>Agaricomycotina</taxon>
        <taxon>Agaricomycetes</taxon>
        <taxon>Agaricomycetidae</taxon>
        <taxon>Agaricales</taxon>
        <taxon>Marasmiineae</taxon>
        <taxon>Mycenaceae</taxon>
        <taxon>Mycena</taxon>
    </lineage>
</organism>
<keyword evidence="7" id="KW-1185">Reference proteome</keyword>
<dbReference type="InterPro" id="IPR011009">
    <property type="entry name" value="Kinase-like_dom_sf"/>
</dbReference>
<keyword evidence="4" id="KW-0067">ATP-binding</keyword>
<evidence type="ECO:0000256" key="2">
    <source>
        <dbReference type="ARBA" id="ARBA00022741"/>
    </source>
</evidence>
<accession>A0AAD6U3E8</accession>
<dbReference type="AlphaFoldDB" id="A0AAD6U3E8"/>
<feature type="domain" description="Protein kinase" evidence="5">
    <location>
        <begin position="1"/>
        <end position="346"/>
    </location>
</feature>
<comment type="caution">
    <text evidence="6">The sequence shown here is derived from an EMBL/GenBank/DDBJ whole genome shotgun (WGS) entry which is preliminary data.</text>
</comment>
<keyword evidence="3 6" id="KW-0418">Kinase</keyword>
<proteinExistence type="predicted"/>
<evidence type="ECO:0000256" key="3">
    <source>
        <dbReference type="ARBA" id="ARBA00022777"/>
    </source>
</evidence>
<evidence type="ECO:0000256" key="1">
    <source>
        <dbReference type="ARBA" id="ARBA00022679"/>
    </source>
</evidence>
<keyword evidence="1" id="KW-0808">Transferase</keyword>
<dbReference type="GO" id="GO:0004674">
    <property type="term" value="F:protein serine/threonine kinase activity"/>
    <property type="evidence" value="ECO:0007669"/>
    <property type="project" value="TreeGrafter"/>
</dbReference>
<dbReference type="SMART" id="SM00220">
    <property type="entry name" value="S_TKc"/>
    <property type="match status" value="1"/>
</dbReference>
<reference evidence="6" key="1">
    <citation type="submission" date="2023-03" db="EMBL/GenBank/DDBJ databases">
        <title>Massive genome expansion in bonnet fungi (Mycena s.s.) driven by repeated elements and novel gene families across ecological guilds.</title>
        <authorList>
            <consortium name="Lawrence Berkeley National Laboratory"/>
            <person name="Harder C.B."/>
            <person name="Miyauchi S."/>
            <person name="Viragh M."/>
            <person name="Kuo A."/>
            <person name="Thoen E."/>
            <person name="Andreopoulos B."/>
            <person name="Lu D."/>
            <person name="Skrede I."/>
            <person name="Drula E."/>
            <person name="Henrissat B."/>
            <person name="Morin E."/>
            <person name="Kohler A."/>
            <person name="Barry K."/>
            <person name="LaButti K."/>
            <person name="Morin E."/>
            <person name="Salamov A."/>
            <person name="Lipzen A."/>
            <person name="Mereny Z."/>
            <person name="Hegedus B."/>
            <person name="Baldrian P."/>
            <person name="Stursova M."/>
            <person name="Weitz H."/>
            <person name="Taylor A."/>
            <person name="Grigoriev I.V."/>
            <person name="Nagy L.G."/>
            <person name="Martin F."/>
            <person name="Kauserud H."/>
        </authorList>
    </citation>
    <scope>NUCLEOTIDE SEQUENCE</scope>
    <source>
        <strain evidence="6">CBHHK173m</strain>
    </source>
</reference>
<dbReference type="GO" id="GO:0005524">
    <property type="term" value="F:ATP binding"/>
    <property type="evidence" value="ECO:0007669"/>
    <property type="project" value="UniProtKB-KW"/>
</dbReference>
<dbReference type="InterPro" id="IPR000719">
    <property type="entry name" value="Prot_kinase_dom"/>
</dbReference>
<dbReference type="PANTHER" id="PTHR43289:SF33">
    <property type="entry name" value="SERINE_THREONINE KINASE 31"/>
    <property type="match status" value="1"/>
</dbReference>
<dbReference type="SUPFAM" id="SSF56112">
    <property type="entry name" value="Protein kinase-like (PK-like)"/>
    <property type="match status" value="1"/>
</dbReference>
<dbReference type="Pfam" id="PF00069">
    <property type="entry name" value="Pkinase"/>
    <property type="match status" value="1"/>
</dbReference>
<name>A0AAD6U3E8_9AGAR</name>
<sequence length="357" mass="40768">MTRPVHSDSSSMLTSPDESPYFGDEKWWVENYDFILLSGYQLRPRYNSKWVPSWTIQRNDKQEYEDGIASYISTPALDAIRLNDGAKVVLKRMPTEGQELKIALLLSSPGLRSDPRNRTIPITEVIPVVGSSWTLLVMPYCRRFDDPPFHCRAEFIEAMQQYLEGLQFMHDHNISHFDIACQNLMMDETRVVPAGSHFVRPRTHSGFLRFFRWKNRCAVGPIDHYYIDFGLSMHFPGGQDTASTVGTLRTFPTIPELSQTTPYNPFKVDIYQLGLVMQRIIESYPALQDFRQVAATMMHQDPCNRPVPAASLAQLNNIAAQMSPRILKSAMRKKNGLVDCLTRSLFGGYFPSTPFTV</sequence>
<dbReference type="EMBL" id="JARJCN010000026">
    <property type="protein sequence ID" value="KAJ7088441.1"/>
    <property type="molecule type" value="Genomic_DNA"/>
</dbReference>
<keyword evidence="2" id="KW-0547">Nucleotide-binding</keyword>
<evidence type="ECO:0000259" key="5">
    <source>
        <dbReference type="PROSITE" id="PS50011"/>
    </source>
</evidence>
<gene>
    <name evidence="6" type="ORF">B0H15DRAFT_885856</name>
</gene>
<evidence type="ECO:0000313" key="7">
    <source>
        <dbReference type="Proteomes" id="UP001222325"/>
    </source>
</evidence>
<dbReference type="PANTHER" id="PTHR43289">
    <property type="entry name" value="MITOGEN-ACTIVATED PROTEIN KINASE KINASE KINASE 20-RELATED"/>
    <property type="match status" value="1"/>
</dbReference>
<dbReference type="Gene3D" id="1.10.510.10">
    <property type="entry name" value="Transferase(Phosphotransferase) domain 1"/>
    <property type="match status" value="1"/>
</dbReference>
<dbReference type="InterPro" id="IPR008266">
    <property type="entry name" value="Tyr_kinase_AS"/>
</dbReference>
<dbReference type="Proteomes" id="UP001222325">
    <property type="component" value="Unassembled WGS sequence"/>
</dbReference>
<dbReference type="PROSITE" id="PS00109">
    <property type="entry name" value="PROTEIN_KINASE_TYR"/>
    <property type="match status" value="1"/>
</dbReference>
<evidence type="ECO:0000256" key="4">
    <source>
        <dbReference type="ARBA" id="ARBA00022840"/>
    </source>
</evidence>
<protein>
    <submittedName>
        <fullName evidence="6">Kinase-like domain-containing protein</fullName>
    </submittedName>
</protein>
<evidence type="ECO:0000313" key="6">
    <source>
        <dbReference type="EMBL" id="KAJ7088441.1"/>
    </source>
</evidence>
<dbReference type="PROSITE" id="PS50011">
    <property type="entry name" value="PROTEIN_KINASE_DOM"/>
    <property type="match status" value="1"/>
</dbReference>